<gene>
    <name evidence="2" type="ORF">E4U09_004599</name>
</gene>
<accession>A0A9P7U0E6</accession>
<keyword evidence="3" id="KW-1185">Reference proteome</keyword>
<evidence type="ECO:0000256" key="1">
    <source>
        <dbReference type="SAM" id="MobiDB-lite"/>
    </source>
</evidence>
<feature type="region of interest" description="Disordered" evidence="1">
    <location>
        <begin position="394"/>
        <end position="504"/>
    </location>
</feature>
<feature type="compositionally biased region" description="Low complexity" evidence="1">
    <location>
        <begin position="10"/>
        <end position="19"/>
    </location>
</feature>
<feature type="compositionally biased region" description="Basic and acidic residues" evidence="1">
    <location>
        <begin position="446"/>
        <end position="471"/>
    </location>
</feature>
<organism evidence="2 3">
    <name type="scientific">Claviceps aff. purpurea</name>
    <dbReference type="NCBI Taxonomy" id="1967640"/>
    <lineage>
        <taxon>Eukaryota</taxon>
        <taxon>Fungi</taxon>
        <taxon>Dikarya</taxon>
        <taxon>Ascomycota</taxon>
        <taxon>Pezizomycotina</taxon>
        <taxon>Sordariomycetes</taxon>
        <taxon>Hypocreomycetidae</taxon>
        <taxon>Hypocreales</taxon>
        <taxon>Clavicipitaceae</taxon>
        <taxon>Claviceps</taxon>
    </lineage>
</organism>
<comment type="caution">
    <text evidence="2">The sequence shown here is derived from an EMBL/GenBank/DDBJ whole genome shotgun (WGS) entry which is preliminary data.</text>
</comment>
<evidence type="ECO:0000313" key="3">
    <source>
        <dbReference type="Proteomes" id="UP000707071"/>
    </source>
</evidence>
<feature type="region of interest" description="Disordered" evidence="1">
    <location>
        <begin position="1"/>
        <end position="27"/>
    </location>
</feature>
<evidence type="ECO:0000313" key="2">
    <source>
        <dbReference type="EMBL" id="KAG6290109.1"/>
    </source>
</evidence>
<name>A0A9P7U0E6_9HYPO</name>
<reference evidence="2 3" key="1">
    <citation type="journal article" date="2020" name="bioRxiv">
        <title>Whole genome comparisons of ergot fungi reveals the divergence and evolution of species within the genus Claviceps are the result of varying mechanisms driving genome evolution and host range expansion.</title>
        <authorList>
            <person name="Wyka S.A."/>
            <person name="Mondo S.J."/>
            <person name="Liu M."/>
            <person name="Dettman J."/>
            <person name="Nalam V."/>
            <person name="Broders K.D."/>
        </authorList>
    </citation>
    <scope>NUCLEOTIDE SEQUENCE [LARGE SCALE GENOMIC DNA]</scope>
    <source>
        <strain evidence="2 3">Clav52</strain>
    </source>
</reference>
<dbReference type="EMBL" id="SRRH01000373">
    <property type="protein sequence ID" value="KAG6290109.1"/>
    <property type="molecule type" value="Genomic_DNA"/>
</dbReference>
<dbReference type="Proteomes" id="UP000707071">
    <property type="component" value="Unassembled WGS sequence"/>
</dbReference>
<evidence type="ECO:0008006" key="4">
    <source>
        <dbReference type="Google" id="ProtNLM"/>
    </source>
</evidence>
<sequence length="504" mass="57898">MASTHREALAEASSSRSAANVPAEREGQTLLYDPPDFEVVMRDSPDLPQQWVPIVPIDGNDPYSSSTIRASYQIACARYQEMVHAVRSGNLTGQFDMVRLQKDMQDSSLLLMKTNLLQGALSLQALQAMPLVAPQDPSPEDLDSHVKARLSEFLITMPPSSAIANSPDQSGDICSFPRGLAHFLPSIRKPPRFNGDRTKFREWWSRVTTYLEYYGDAFPSSDRYKINWLGSYLQGIAQSWHFVRDTQMKRKGVIDTWTAYSTEFQKNFKDKAEERRNEVKAYKKAVRASKIAAESSKNAAQECEKFKRMMELEWQGDTELYLSELRELNDTMHWSGVALRKHVFGSIPKMMIEWVYTRNWPLPESDDEFLDAVSDVGQSYENWLVVCASIAEDSEPDQPKVKEPERQRPPVSRTKESRKSDRIKISTPAEEASQGIDPSANVDCWRCGRESRDSHKTSTSYARKDVYRRELPPALNAGSLKRRREMEEEEHERDFYRRWKRSTP</sequence>
<dbReference type="AlphaFoldDB" id="A0A9P7U0E6"/>
<protein>
    <recommendedName>
        <fullName evidence="4">Retrotransposon gag domain-containing protein</fullName>
    </recommendedName>
</protein>
<proteinExistence type="predicted"/>
<feature type="compositionally biased region" description="Basic and acidic residues" evidence="1">
    <location>
        <begin position="397"/>
        <end position="424"/>
    </location>
</feature>